<evidence type="ECO:0000313" key="1">
    <source>
        <dbReference type="EMBL" id="GAA3509535.1"/>
    </source>
</evidence>
<comment type="caution">
    <text evidence="1">The sequence shown here is derived from an EMBL/GenBank/DDBJ whole genome shotgun (WGS) entry which is preliminary data.</text>
</comment>
<proteinExistence type="predicted"/>
<evidence type="ECO:0000313" key="2">
    <source>
        <dbReference type="Proteomes" id="UP001500459"/>
    </source>
</evidence>
<sequence>MRVKMDGDKEWNQYLLDKSVSEHLISIGATLIISGKISDEQIATWGDTRNA</sequence>
<protein>
    <submittedName>
        <fullName evidence="1">Uncharacterized protein</fullName>
    </submittedName>
</protein>
<dbReference type="RefSeq" id="WP_344927450.1">
    <property type="nucleotide sequence ID" value="NZ_BAABCW010000008.1"/>
</dbReference>
<dbReference type="Proteomes" id="UP001500459">
    <property type="component" value="Unassembled WGS sequence"/>
</dbReference>
<reference evidence="2" key="1">
    <citation type="journal article" date="2019" name="Int. J. Syst. Evol. Microbiol.">
        <title>The Global Catalogue of Microorganisms (GCM) 10K type strain sequencing project: providing services to taxonomists for standard genome sequencing and annotation.</title>
        <authorList>
            <consortium name="The Broad Institute Genomics Platform"/>
            <consortium name="The Broad Institute Genome Sequencing Center for Infectious Disease"/>
            <person name="Wu L."/>
            <person name="Ma J."/>
        </authorList>
    </citation>
    <scope>NUCLEOTIDE SEQUENCE [LARGE SCALE GENOMIC DNA]</scope>
    <source>
        <strain evidence="2">JCM 17106</strain>
    </source>
</reference>
<accession>A0ABP6UM33</accession>
<gene>
    <name evidence="1" type="ORF">GCM10022393_22610</name>
</gene>
<dbReference type="EMBL" id="BAABCW010000008">
    <property type="protein sequence ID" value="GAA3509535.1"/>
    <property type="molecule type" value="Genomic_DNA"/>
</dbReference>
<keyword evidence="2" id="KW-1185">Reference proteome</keyword>
<name>A0ABP6UM33_9FLAO</name>
<organism evidence="1 2">
    <name type="scientific">Aquimarina addita</name>
    <dbReference type="NCBI Taxonomy" id="870485"/>
    <lineage>
        <taxon>Bacteria</taxon>
        <taxon>Pseudomonadati</taxon>
        <taxon>Bacteroidota</taxon>
        <taxon>Flavobacteriia</taxon>
        <taxon>Flavobacteriales</taxon>
        <taxon>Flavobacteriaceae</taxon>
        <taxon>Aquimarina</taxon>
    </lineage>
</organism>